<dbReference type="SUPFAM" id="SSF53244">
    <property type="entry name" value="MurD-like peptide ligases, peptide-binding domain"/>
    <property type="match status" value="1"/>
</dbReference>
<keyword evidence="9 10" id="KW-0961">Cell wall biogenesis/degradation</keyword>
<dbReference type="GO" id="GO:0008360">
    <property type="term" value="P:regulation of cell shape"/>
    <property type="evidence" value="ECO:0007669"/>
    <property type="project" value="UniProtKB-KW"/>
</dbReference>
<evidence type="ECO:0000313" key="16">
    <source>
        <dbReference type="Proteomes" id="UP000269412"/>
    </source>
</evidence>
<name>A0A495DU79_9FLAO</name>
<organism evidence="15 16">
    <name type="scientific">Maribacter vaceletii</name>
    <dbReference type="NCBI Taxonomy" id="1206816"/>
    <lineage>
        <taxon>Bacteria</taxon>
        <taxon>Pseudomonadati</taxon>
        <taxon>Bacteroidota</taxon>
        <taxon>Flavobacteriia</taxon>
        <taxon>Flavobacteriales</taxon>
        <taxon>Flavobacteriaceae</taxon>
        <taxon>Maribacter</taxon>
    </lineage>
</organism>
<dbReference type="Pfam" id="PF02875">
    <property type="entry name" value="Mur_ligase_C"/>
    <property type="match status" value="1"/>
</dbReference>
<dbReference type="AlphaFoldDB" id="A0A495DU79"/>
<dbReference type="Pfam" id="PF01225">
    <property type="entry name" value="Mur_ligase"/>
    <property type="match status" value="1"/>
</dbReference>
<dbReference type="OrthoDB" id="9801978at2"/>
<keyword evidence="1 10" id="KW-0963">Cytoplasm</keyword>
<dbReference type="GO" id="GO:0005524">
    <property type="term" value="F:ATP binding"/>
    <property type="evidence" value="ECO:0007669"/>
    <property type="project" value="UniProtKB-UniRule"/>
</dbReference>
<evidence type="ECO:0000256" key="2">
    <source>
        <dbReference type="ARBA" id="ARBA00022598"/>
    </source>
</evidence>
<evidence type="ECO:0000259" key="13">
    <source>
        <dbReference type="Pfam" id="PF02875"/>
    </source>
</evidence>
<evidence type="ECO:0000256" key="7">
    <source>
        <dbReference type="ARBA" id="ARBA00022984"/>
    </source>
</evidence>
<keyword evidence="7 10" id="KW-0573">Peptidoglycan synthesis</keyword>
<dbReference type="SUPFAM" id="SSF53623">
    <property type="entry name" value="MurD-like peptide ligases, catalytic domain"/>
    <property type="match status" value="1"/>
</dbReference>
<proteinExistence type="inferred from homology"/>
<keyword evidence="6 10" id="KW-0133">Cell shape</keyword>
<keyword evidence="3 10" id="KW-0132">Cell division</keyword>
<evidence type="ECO:0000256" key="10">
    <source>
        <dbReference type="HAMAP-Rule" id="MF_02019"/>
    </source>
</evidence>
<evidence type="ECO:0000256" key="9">
    <source>
        <dbReference type="ARBA" id="ARBA00023316"/>
    </source>
</evidence>
<keyword evidence="5 10" id="KW-0067">ATP-binding</keyword>
<comment type="pathway">
    <text evidence="10 11">Cell wall biogenesis; peptidoglycan biosynthesis.</text>
</comment>
<dbReference type="Pfam" id="PF08245">
    <property type="entry name" value="Mur_ligase_M"/>
    <property type="match status" value="1"/>
</dbReference>
<dbReference type="EC" id="6.3.2.10" evidence="10 11"/>
<evidence type="ECO:0000256" key="8">
    <source>
        <dbReference type="ARBA" id="ARBA00023306"/>
    </source>
</evidence>
<dbReference type="GO" id="GO:0009252">
    <property type="term" value="P:peptidoglycan biosynthetic process"/>
    <property type="evidence" value="ECO:0007669"/>
    <property type="project" value="UniProtKB-UniRule"/>
</dbReference>
<dbReference type="Gene3D" id="3.40.1190.10">
    <property type="entry name" value="Mur-like, catalytic domain"/>
    <property type="match status" value="1"/>
</dbReference>
<dbReference type="NCBIfam" id="TIGR01143">
    <property type="entry name" value="murF"/>
    <property type="match status" value="1"/>
</dbReference>
<protein>
    <recommendedName>
        <fullName evidence="10 11">UDP-N-acetylmuramoyl-tripeptide--D-alanyl-D-alanine ligase</fullName>
        <ecNumber evidence="10 11">6.3.2.10</ecNumber>
    </recommendedName>
    <alternativeName>
        <fullName evidence="10">D-alanyl-D-alanine-adding enzyme</fullName>
    </alternativeName>
</protein>
<comment type="caution">
    <text evidence="15">The sequence shown here is derived from an EMBL/GenBank/DDBJ whole genome shotgun (WGS) entry which is preliminary data.</text>
</comment>
<dbReference type="PANTHER" id="PTHR43024:SF1">
    <property type="entry name" value="UDP-N-ACETYLMURAMOYL-TRIPEPTIDE--D-ALANYL-D-ALANINE LIGASE"/>
    <property type="match status" value="1"/>
</dbReference>
<keyword evidence="4 10" id="KW-0547">Nucleotide-binding</keyword>
<dbReference type="Proteomes" id="UP000269412">
    <property type="component" value="Unassembled WGS sequence"/>
</dbReference>
<dbReference type="UniPathway" id="UPA00219"/>
<dbReference type="InterPro" id="IPR036615">
    <property type="entry name" value="Mur_ligase_C_dom_sf"/>
</dbReference>
<reference evidence="15 16" key="1">
    <citation type="submission" date="2018-10" db="EMBL/GenBank/DDBJ databases">
        <title>Genomic Encyclopedia of Archaeal and Bacterial Type Strains, Phase II (KMG-II): from individual species to whole genera.</title>
        <authorList>
            <person name="Goeker M."/>
        </authorList>
    </citation>
    <scope>NUCLEOTIDE SEQUENCE [LARGE SCALE GENOMIC DNA]</scope>
    <source>
        <strain evidence="15 16">DSM 25230</strain>
    </source>
</reference>
<dbReference type="RefSeq" id="WP_121068895.1">
    <property type="nucleotide sequence ID" value="NZ_RBIQ01000011.1"/>
</dbReference>
<evidence type="ECO:0000256" key="11">
    <source>
        <dbReference type="RuleBase" id="RU004136"/>
    </source>
</evidence>
<dbReference type="SUPFAM" id="SSF63418">
    <property type="entry name" value="MurE/MurF N-terminal domain"/>
    <property type="match status" value="1"/>
</dbReference>
<dbReference type="GO" id="GO:0005737">
    <property type="term" value="C:cytoplasm"/>
    <property type="evidence" value="ECO:0007669"/>
    <property type="project" value="UniProtKB-SubCell"/>
</dbReference>
<keyword evidence="2 10" id="KW-0436">Ligase</keyword>
<dbReference type="InterPro" id="IPR005863">
    <property type="entry name" value="UDP-N-AcMur_synth"/>
</dbReference>
<evidence type="ECO:0000313" key="15">
    <source>
        <dbReference type="EMBL" id="RKR07709.1"/>
    </source>
</evidence>
<feature type="binding site" evidence="10">
    <location>
        <begin position="97"/>
        <end position="103"/>
    </location>
    <ligand>
        <name>ATP</name>
        <dbReference type="ChEBI" id="CHEBI:30616"/>
    </ligand>
</feature>
<comment type="catalytic activity">
    <reaction evidence="10 11">
        <text>D-alanyl-D-alanine + UDP-N-acetyl-alpha-D-muramoyl-L-alanyl-gamma-D-glutamyl-meso-2,6-diaminopimelate + ATP = UDP-N-acetyl-alpha-D-muramoyl-L-alanyl-gamma-D-glutamyl-meso-2,6-diaminopimeloyl-D-alanyl-D-alanine + ADP + phosphate + H(+)</text>
        <dbReference type="Rhea" id="RHEA:28374"/>
        <dbReference type="ChEBI" id="CHEBI:15378"/>
        <dbReference type="ChEBI" id="CHEBI:30616"/>
        <dbReference type="ChEBI" id="CHEBI:43474"/>
        <dbReference type="ChEBI" id="CHEBI:57822"/>
        <dbReference type="ChEBI" id="CHEBI:61386"/>
        <dbReference type="ChEBI" id="CHEBI:83905"/>
        <dbReference type="ChEBI" id="CHEBI:456216"/>
        <dbReference type="EC" id="6.3.2.10"/>
    </reaction>
</comment>
<dbReference type="EMBL" id="RBIQ01000011">
    <property type="protein sequence ID" value="RKR07709.1"/>
    <property type="molecule type" value="Genomic_DNA"/>
</dbReference>
<comment type="subcellular location">
    <subcellularLocation>
        <location evidence="10 11">Cytoplasm</location>
    </subcellularLocation>
</comment>
<dbReference type="GO" id="GO:0071555">
    <property type="term" value="P:cell wall organization"/>
    <property type="evidence" value="ECO:0007669"/>
    <property type="project" value="UniProtKB-KW"/>
</dbReference>
<evidence type="ECO:0000259" key="12">
    <source>
        <dbReference type="Pfam" id="PF01225"/>
    </source>
</evidence>
<sequence>MTIQELHQHFLDFKLVSTDTRKISKNSIFFALKGDNFNGNTYAKEALSKGAILAIVDEKEYANSKDVILVNNVLTTLQQLANYHRNYCSAKIISITGSNGKTTTKELIHAVLSTKYKTIATKGNLNNHIGVPLTLLSIKEDTEIAVVEMGANHKKEIAFLCSIAEPDFGYITNFGKAHLEGFGSLEGVIEGKSELYDFLTTNKKQIFLNADDPIQKEKLGNYIQKFGFSTTLSDYYKLNLLEANPFVSIQVEDTRIDSQLIGKYNFTNCCAAIIMGKYFSVLLPNIKEAIENYVPENNRSQIIEKEGCKIILDAYNANPTSMKAALENFNQIKEDNKILFLGDMFELGSSAYKEHQNIADLAEELIFKKVYLIGENFSKTKTKLSTFNSFDTLKVYLEENAVPKNTSILIKGSRGMALERILDLIQ</sequence>
<dbReference type="Gene3D" id="3.90.190.20">
    <property type="entry name" value="Mur ligase, C-terminal domain"/>
    <property type="match status" value="1"/>
</dbReference>
<dbReference type="Gene3D" id="3.40.1390.10">
    <property type="entry name" value="MurE/MurF, N-terminal domain"/>
    <property type="match status" value="1"/>
</dbReference>
<evidence type="ECO:0000256" key="5">
    <source>
        <dbReference type="ARBA" id="ARBA00022840"/>
    </source>
</evidence>
<comment type="function">
    <text evidence="10 11">Involved in cell wall formation. Catalyzes the final step in the synthesis of UDP-N-acetylmuramoyl-pentapeptide, the precursor of murein.</text>
</comment>
<evidence type="ECO:0000256" key="4">
    <source>
        <dbReference type="ARBA" id="ARBA00022741"/>
    </source>
</evidence>
<dbReference type="GO" id="GO:0047480">
    <property type="term" value="F:UDP-N-acetylmuramoyl-tripeptide-D-alanyl-D-alanine ligase activity"/>
    <property type="evidence" value="ECO:0007669"/>
    <property type="project" value="UniProtKB-UniRule"/>
</dbReference>
<evidence type="ECO:0000259" key="14">
    <source>
        <dbReference type="Pfam" id="PF08245"/>
    </source>
</evidence>
<evidence type="ECO:0000256" key="1">
    <source>
        <dbReference type="ARBA" id="ARBA00022490"/>
    </source>
</evidence>
<dbReference type="GO" id="GO:0051301">
    <property type="term" value="P:cell division"/>
    <property type="evidence" value="ECO:0007669"/>
    <property type="project" value="UniProtKB-KW"/>
</dbReference>
<dbReference type="HAMAP" id="MF_02019">
    <property type="entry name" value="MurF"/>
    <property type="match status" value="1"/>
</dbReference>
<comment type="similarity">
    <text evidence="10">Belongs to the MurCDEF family. MurF subfamily.</text>
</comment>
<keyword evidence="16" id="KW-1185">Reference proteome</keyword>
<accession>A0A495DU79</accession>
<dbReference type="InterPro" id="IPR013221">
    <property type="entry name" value="Mur_ligase_cen"/>
</dbReference>
<dbReference type="GO" id="GO:0008766">
    <property type="term" value="F:UDP-N-acetylmuramoylalanyl-D-glutamyl-2,6-diaminopimelate-D-alanyl-D-alanine ligase activity"/>
    <property type="evidence" value="ECO:0007669"/>
    <property type="project" value="RHEA"/>
</dbReference>
<keyword evidence="8 10" id="KW-0131">Cell cycle</keyword>
<feature type="domain" description="Mur ligase N-terminal catalytic" evidence="12">
    <location>
        <begin position="14"/>
        <end position="82"/>
    </location>
</feature>
<gene>
    <name evidence="10" type="primary">murF</name>
    <name evidence="15" type="ORF">CLV91_2891</name>
</gene>
<evidence type="ECO:0000256" key="6">
    <source>
        <dbReference type="ARBA" id="ARBA00022960"/>
    </source>
</evidence>
<dbReference type="InterPro" id="IPR035911">
    <property type="entry name" value="MurE/MurF_N"/>
</dbReference>
<feature type="domain" description="Mur ligase C-terminal" evidence="13">
    <location>
        <begin position="299"/>
        <end position="384"/>
    </location>
</feature>
<evidence type="ECO:0000256" key="3">
    <source>
        <dbReference type="ARBA" id="ARBA00022618"/>
    </source>
</evidence>
<dbReference type="InterPro" id="IPR004101">
    <property type="entry name" value="Mur_ligase_C"/>
</dbReference>
<dbReference type="InterPro" id="IPR000713">
    <property type="entry name" value="Mur_ligase_N"/>
</dbReference>
<dbReference type="InterPro" id="IPR051046">
    <property type="entry name" value="MurCDEF_CellWall_CoF430Synth"/>
</dbReference>
<feature type="domain" description="Mur ligase central" evidence="14">
    <location>
        <begin position="95"/>
        <end position="275"/>
    </location>
</feature>
<dbReference type="InterPro" id="IPR036565">
    <property type="entry name" value="Mur-like_cat_sf"/>
</dbReference>
<dbReference type="PANTHER" id="PTHR43024">
    <property type="entry name" value="UDP-N-ACETYLMURAMOYL-TRIPEPTIDE--D-ALANYL-D-ALANINE LIGASE"/>
    <property type="match status" value="1"/>
</dbReference>